<dbReference type="GO" id="GO:0070402">
    <property type="term" value="F:NADPH binding"/>
    <property type="evidence" value="ECO:0007669"/>
    <property type="project" value="TreeGrafter"/>
</dbReference>
<evidence type="ECO:0000256" key="2">
    <source>
        <dbReference type="ARBA" id="ARBA00023002"/>
    </source>
</evidence>
<dbReference type="Pfam" id="PF00107">
    <property type="entry name" value="ADH_zinc_N"/>
    <property type="match status" value="1"/>
</dbReference>
<dbReference type="AlphaFoldDB" id="A0A8H7T571"/>
<dbReference type="EMBL" id="JAFJYH010000224">
    <property type="protein sequence ID" value="KAG4415384.1"/>
    <property type="molecule type" value="Genomic_DNA"/>
</dbReference>
<dbReference type="InterPro" id="IPR011032">
    <property type="entry name" value="GroES-like_sf"/>
</dbReference>
<reference evidence="4" key="1">
    <citation type="submission" date="2021-02" db="EMBL/GenBank/DDBJ databases">
        <title>Genome sequence Cadophora malorum strain M34.</title>
        <authorList>
            <person name="Stefanovic E."/>
            <person name="Vu D."/>
            <person name="Scully C."/>
            <person name="Dijksterhuis J."/>
            <person name="Roader J."/>
            <person name="Houbraken J."/>
        </authorList>
    </citation>
    <scope>NUCLEOTIDE SEQUENCE</scope>
    <source>
        <strain evidence="4">M34</strain>
    </source>
</reference>
<dbReference type="OrthoDB" id="203908at2759"/>
<evidence type="ECO:0000313" key="4">
    <source>
        <dbReference type="EMBL" id="KAG4415384.1"/>
    </source>
</evidence>
<protein>
    <recommendedName>
        <fullName evidence="3">Enoyl reductase (ER) domain-containing protein</fullName>
    </recommendedName>
</protein>
<dbReference type="SUPFAM" id="SSF51735">
    <property type="entry name" value="NAD(P)-binding Rossmann-fold domains"/>
    <property type="match status" value="1"/>
</dbReference>
<evidence type="ECO:0000259" key="3">
    <source>
        <dbReference type="SMART" id="SM00829"/>
    </source>
</evidence>
<dbReference type="PANTHER" id="PTHR48106:SF18">
    <property type="entry name" value="QUINONE OXIDOREDUCTASE PIG3"/>
    <property type="match status" value="1"/>
</dbReference>
<accession>A0A8H7T571</accession>
<proteinExistence type="predicted"/>
<dbReference type="PANTHER" id="PTHR48106">
    <property type="entry name" value="QUINONE OXIDOREDUCTASE PIG3-RELATED"/>
    <property type="match status" value="1"/>
</dbReference>
<dbReference type="InterPro" id="IPR036291">
    <property type="entry name" value="NAD(P)-bd_dom_sf"/>
</dbReference>
<keyword evidence="5" id="KW-1185">Reference proteome</keyword>
<dbReference type="InterPro" id="IPR013149">
    <property type="entry name" value="ADH-like_C"/>
</dbReference>
<dbReference type="InterPro" id="IPR013154">
    <property type="entry name" value="ADH-like_N"/>
</dbReference>
<gene>
    <name evidence="4" type="ORF">IFR04_011480</name>
</gene>
<evidence type="ECO:0000313" key="5">
    <source>
        <dbReference type="Proteomes" id="UP000664132"/>
    </source>
</evidence>
<dbReference type="GO" id="GO:0016651">
    <property type="term" value="F:oxidoreductase activity, acting on NAD(P)H"/>
    <property type="evidence" value="ECO:0007669"/>
    <property type="project" value="TreeGrafter"/>
</dbReference>
<keyword evidence="2" id="KW-0560">Oxidoreductase</keyword>
<dbReference type="Gene3D" id="3.40.50.720">
    <property type="entry name" value="NAD(P)-binding Rossmann-like Domain"/>
    <property type="match status" value="1"/>
</dbReference>
<keyword evidence="1" id="KW-0521">NADP</keyword>
<organism evidence="4 5">
    <name type="scientific">Cadophora malorum</name>
    <dbReference type="NCBI Taxonomy" id="108018"/>
    <lineage>
        <taxon>Eukaryota</taxon>
        <taxon>Fungi</taxon>
        <taxon>Dikarya</taxon>
        <taxon>Ascomycota</taxon>
        <taxon>Pezizomycotina</taxon>
        <taxon>Leotiomycetes</taxon>
        <taxon>Helotiales</taxon>
        <taxon>Ploettnerulaceae</taxon>
        <taxon>Cadophora</taxon>
    </lineage>
</organism>
<dbReference type="Gene3D" id="3.90.180.10">
    <property type="entry name" value="Medium-chain alcohol dehydrogenases, catalytic domain"/>
    <property type="match status" value="1"/>
</dbReference>
<sequence>MKAITLSNPGKPSTYIYKDVPKPEPLQGHVIIEIKAFGINHAELYMRHGDWPETAEISGIECVGIVDSCPDGTFKVGAKVAAVMGGMGRSIPGSYGEYTRVPISNITSIESDLSWEELAAIPESYSTAWTCLFQNLELQKGQTLLVRGGTSALGQAAINLAVNAGANVIATTRSAERAEMLLKMGVQRIELESVRLSTLLAEGTIVDSVLNLVGNSVMLDSLAIVRRGGRVCLAGFLGGLEPMVDFNPLLQMPSGVHFSFFGSFVYGTPAFPLSDVPLQKIANDLAACRYVAKPSRVFAFEDIEEAHKVMEESRAGGKMVVKLGSTGGDYRF</sequence>
<evidence type="ECO:0000256" key="1">
    <source>
        <dbReference type="ARBA" id="ARBA00022857"/>
    </source>
</evidence>
<comment type="caution">
    <text evidence="4">The sequence shown here is derived from an EMBL/GenBank/DDBJ whole genome shotgun (WGS) entry which is preliminary data.</text>
</comment>
<dbReference type="Proteomes" id="UP000664132">
    <property type="component" value="Unassembled WGS sequence"/>
</dbReference>
<dbReference type="SUPFAM" id="SSF50129">
    <property type="entry name" value="GroES-like"/>
    <property type="match status" value="1"/>
</dbReference>
<feature type="domain" description="Enoyl reductase (ER)" evidence="3">
    <location>
        <begin position="10"/>
        <end position="321"/>
    </location>
</feature>
<dbReference type="Pfam" id="PF08240">
    <property type="entry name" value="ADH_N"/>
    <property type="match status" value="1"/>
</dbReference>
<dbReference type="SMART" id="SM00829">
    <property type="entry name" value="PKS_ER"/>
    <property type="match status" value="1"/>
</dbReference>
<name>A0A8H7T571_9HELO</name>
<dbReference type="InterPro" id="IPR020843">
    <property type="entry name" value="ER"/>
</dbReference>